<evidence type="ECO:0000313" key="7">
    <source>
        <dbReference type="EMBL" id="WWC91071.1"/>
    </source>
</evidence>
<evidence type="ECO:0000256" key="3">
    <source>
        <dbReference type="ARBA" id="ARBA00022630"/>
    </source>
</evidence>
<dbReference type="PANTHER" id="PTHR11530:SF11">
    <property type="entry name" value="D-ASPARTATE OXIDASE"/>
    <property type="match status" value="1"/>
</dbReference>
<dbReference type="SUPFAM" id="SSF54373">
    <property type="entry name" value="FAD-linked reductases, C-terminal domain"/>
    <property type="match status" value="1"/>
</dbReference>
<dbReference type="Proteomes" id="UP001355207">
    <property type="component" value="Chromosome 8"/>
</dbReference>
<dbReference type="GO" id="GO:0003884">
    <property type="term" value="F:D-amino-acid oxidase activity"/>
    <property type="evidence" value="ECO:0007669"/>
    <property type="project" value="InterPro"/>
</dbReference>
<gene>
    <name evidence="7" type="ORF">L201_006012</name>
</gene>
<dbReference type="GO" id="GO:0019478">
    <property type="term" value="P:D-amino acid catabolic process"/>
    <property type="evidence" value="ECO:0007669"/>
    <property type="project" value="TreeGrafter"/>
</dbReference>
<dbReference type="Pfam" id="PF01266">
    <property type="entry name" value="DAO"/>
    <property type="match status" value="1"/>
</dbReference>
<evidence type="ECO:0000256" key="4">
    <source>
        <dbReference type="ARBA" id="ARBA00022827"/>
    </source>
</evidence>
<evidence type="ECO:0000256" key="1">
    <source>
        <dbReference type="ARBA" id="ARBA00001974"/>
    </source>
</evidence>
<keyword evidence="4" id="KW-0274">FAD</keyword>
<protein>
    <recommendedName>
        <fullName evidence="6">FAD dependent oxidoreductase domain-containing protein</fullName>
    </recommendedName>
</protein>
<dbReference type="SUPFAM" id="SSF51971">
    <property type="entry name" value="Nucleotide-binding domain"/>
    <property type="match status" value="1"/>
</dbReference>
<keyword evidence="8" id="KW-1185">Reference proteome</keyword>
<dbReference type="GO" id="GO:0005737">
    <property type="term" value="C:cytoplasm"/>
    <property type="evidence" value="ECO:0007669"/>
    <property type="project" value="TreeGrafter"/>
</dbReference>
<proteinExistence type="inferred from homology"/>
<evidence type="ECO:0000256" key="2">
    <source>
        <dbReference type="ARBA" id="ARBA00006730"/>
    </source>
</evidence>
<evidence type="ECO:0000313" key="8">
    <source>
        <dbReference type="Proteomes" id="UP001355207"/>
    </source>
</evidence>
<dbReference type="EMBL" id="CP144105">
    <property type="protein sequence ID" value="WWC91071.1"/>
    <property type="molecule type" value="Genomic_DNA"/>
</dbReference>
<comment type="cofactor">
    <cofactor evidence="1">
        <name>FAD</name>
        <dbReference type="ChEBI" id="CHEBI:57692"/>
    </cofactor>
</comment>
<sequence length="411" mass="46138">MSSNTERPIIILGAGIIGLTTAIRLLESSLYQDKNIPVHIIADHLPNDPLDPKYASTIAGAHHLSFADDDDERQRRWDKRTFQIMYKEWKDEGESTGLMVMKQTEMFVGHTKHLKIYEEHPDFKVINHTERPDNIDHSVSFTSLTITPITYLNRLLKRISELSGGKLIIHRYHLPSLTYLSHPSIQAMIGPHIPLAVIVCVGIGALNLGDVEDKNVFSTRGQVVKIKAPWIRSGYTRQIGTLDGGENGERTYIIPRSNGEIILGGTRELNDWFPYPRQSTIKDILKRTIEICPDLIPNHLIAPALSNPQDQLPLEDLNKTKIGHTGITKSISPESLEPLIIEHLVGFRPSRKIGTRLERGKDLILDQNDQNEKTIVIHNYGHGGAGWQSCWGTAEDAISLMNEAVVGRSYI</sequence>
<keyword evidence="5" id="KW-0560">Oxidoreductase</keyword>
<evidence type="ECO:0000259" key="6">
    <source>
        <dbReference type="Pfam" id="PF01266"/>
    </source>
</evidence>
<dbReference type="InterPro" id="IPR023209">
    <property type="entry name" value="DAO"/>
</dbReference>
<dbReference type="InterPro" id="IPR006076">
    <property type="entry name" value="FAD-dep_OxRdtase"/>
</dbReference>
<accession>A0AAX4K0J1</accession>
<dbReference type="InterPro" id="IPR006181">
    <property type="entry name" value="D-amino_acid_oxidase_CS"/>
</dbReference>
<feature type="domain" description="FAD dependent oxidoreductase" evidence="6">
    <location>
        <begin position="9"/>
        <end position="295"/>
    </location>
</feature>
<reference evidence="7 8" key="1">
    <citation type="submission" date="2024-01" db="EMBL/GenBank/DDBJ databases">
        <title>Comparative genomics of Cryptococcus and Kwoniella reveals pathogenesis evolution and contrasting modes of karyotype evolution via chromosome fusion or intercentromeric recombination.</title>
        <authorList>
            <person name="Coelho M.A."/>
            <person name="David-Palma M."/>
            <person name="Shea T."/>
            <person name="Bowers K."/>
            <person name="McGinley-Smith S."/>
            <person name="Mohammad A.W."/>
            <person name="Gnirke A."/>
            <person name="Yurkov A.M."/>
            <person name="Nowrousian M."/>
            <person name="Sun S."/>
            <person name="Cuomo C.A."/>
            <person name="Heitman J."/>
        </authorList>
    </citation>
    <scope>NUCLEOTIDE SEQUENCE [LARGE SCALE GENOMIC DNA]</scope>
    <source>
        <strain evidence="7 8">CBS 6074</strain>
    </source>
</reference>
<dbReference type="PANTHER" id="PTHR11530">
    <property type="entry name" value="D-AMINO ACID OXIDASE"/>
    <property type="match status" value="1"/>
</dbReference>
<dbReference type="RefSeq" id="XP_066077834.1">
    <property type="nucleotide sequence ID" value="XM_066221737.1"/>
</dbReference>
<dbReference type="AlphaFoldDB" id="A0AAX4K0J1"/>
<evidence type="ECO:0000256" key="5">
    <source>
        <dbReference type="ARBA" id="ARBA00023002"/>
    </source>
</evidence>
<dbReference type="GeneID" id="91096682"/>
<dbReference type="PROSITE" id="PS00677">
    <property type="entry name" value="DAO"/>
    <property type="match status" value="1"/>
</dbReference>
<dbReference type="Gene3D" id="3.30.9.10">
    <property type="entry name" value="D-Amino Acid Oxidase, subunit A, domain 2"/>
    <property type="match status" value="1"/>
</dbReference>
<keyword evidence="3" id="KW-0285">Flavoprotein</keyword>
<dbReference type="GO" id="GO:0071949">
    <property type="term" value="F:FAD binding"/>
    <property type="evidence" value="ECO:0007669"/>
    <property type="project" value="InterPro"/>
</dbReference>
<comment type="similarity">
    <text evidence="2">Belongs to the DAMOX/DASOX family.</text>
</comment>
<name>A0AAX4K0J1_9TREE</name>
<dbReference type="Gene3D" id="3.40.50.720">
    <property type="entry name" value="NAD(P)-binding Rossmann-like Domain"/>
    <property type="match status" value="1"/>
</dbReference>
<organism evidence="7 8">
    <name type="scientific">Kwoniella dendrophila CBS 6074</name>
    <dbReference type="NCBI Taxonomy" id="1295534"/>
    <lineage>
        <taxon>Eukaryota</taxon>
        <taxon>Fungi</taxon>
        <taxon>Dikarya</taxon>
        <taxon>Basidiomycota</taxon>
        <taxon>Agaricomycotina</taxon>
        <taxon>Tremellomycetes</taxon>
        <taxon>Tremellales</taxon>
        <taxon>Cryptococcaceae</taxon>
        <taxon>Kwoniella</taxon>
    </lineage>
</organism>
<dbReference type="PIRSF" id="PIRSF000189">
    <property type="entry name" value="D-aa_oxidase"/>
    <property type="match status" value="1"/>
</dbReference>